<accession>A0ACD3AP05</accession>
<reference evidence="1 2" key="1">
    <citation type="journal article" date="2019" name="Nat. Ecol. Evol.">
        <title>Megaphylogeny resolves global patterns of mushroom evolution.</title>
        <authorList>
            <person name="Varga T."/>
            <person name="Krizsan K."/>
            <person name="Foldi C."/>
            <person name="Dima B."/>
            <person name="Sanchez-Garcia M."/>
            <person name="Sanchez-Ramirez S."/>
            <person name="Szollosi G.J."/>
            <person name="Szarkandi J.G."/>
            <person name="Papp V."/>
            <person name="Albert L."/>
            <person name="Andreopoulos W."/>
            <person name="Angelini C."/>
            <person name="Antonin V."/>
            <person name="Barry K.W."/>
            <person name="Bougher N.L."/>
            <person name="Buchanan P."/>
            <person name="Buyck B."/>
            <person name="Bense V."/>
            <person name="Catcheside P."/>
            <person name="Chovatia M."/>
            <person name="Cooper J."/>
            <person name="Damon W."/>
            <person name="Desjardin D."/>
            <person name="Finy P."/>
            <person name="Geml J."/>
            <person name="Haridas S."/>
            <person name="Hughes K."/>
            <person name="Justo A."/>
            <person name="Karasinski D."/>
            <person name="Kautmanova I."/>
            <person name="Kiss B."/>
            <person name="Kocsube S."/>
            <person name="Kotiranta H."/>
            <person name="LaButti K.M."/>
            <person name="Lechner B.E."/>
            <person name="Liimatainen K."/>
            <person name="Lipzen A."/>
            <person name="Lukacs Z."/>
            <person name="Mihaltcheva S."/>
            <person name="Morgado L.N."/>
            <person name="Niskanen T."/>
            <person name="Noordeloos M.E."/>
            <person name="Ohm R.A."/>
            <person name="Ortiz-Santana B."/>
            <person name="Ovrebo C."/>
            <person name="Racz N."/>
            <person name="Riley R."/>
            <person name="Savchenko A."/>
            <person name="Shiryaev A."/>
            <person name="Soop K."/>
            <person name="Spirin V."/>
            <person name="Szebenyi C."/>
            <person name="Tomsovsky M."/>
            <person name="Tulloss R.E."/>
            <person name="Uehling J."/>
            <person name="Grigoriev I.V."/>
            <person name="Vagvolgyi C."/>
            <person name="Papp T."/>
            <person name="Martin F.M."/>
            <person name="Miettinen O."/>
            <person name="Hibbett D.S."/>
            <person name="Nagy L.G."/>
        </authorList>
    </citation>
    <scope>NUCLEOTIDE SEQUENCE [LARGE SCALE GENOMIC DNA]</scope>
    <source>
        <strain evidence="1 2">NL-1719</strain>
    </source>
</reference>
<sequence length="217" mass="24092">MGAGVTPSPPPRQTRTRFFMEAVVITRRPPFSESDLGQSTSPHRTVVTSAAPNIKCKEKHPQIETVDQAMDDLKDDHRGIEFNRNTTSTRCPTSVPVPGPRDMTRPENFLYVNLKVHHLGPRVAGAPGSYFSVTMTENSQDTSLSGLQWVVFSGLAPNNWGYMGLYEMKLGQSMTKDEWLTLPGEVVTFSCCLVLFRLLDHPLVSCEGEHVLMSKKG</sequence>
<protein>
    <submittedName>
        <fullName evidence="1">Uncharacterized protein</fullName>
    </submittedName>
</protein>
<name>A0ACD3AP05_9AGAR</name>
<proteinExistence type="predicted"/>
<evidence type="ECO:0000313" key="2">
    <source>
        <dbReference type="Proteomes" id="UP000308600"/>
    </source>
</evidence>
<dbReference type="Proteomes" id="UP000308600">
    <property type="component" value="Unassembled WGS sequence"/>
</dbReference>
<evidence type="ECO:0000313" key="1">
    <source>
        <dbReference type="EMBL" id="TFK66637.1"/>
    </source>
</evidence>
<organism evidence="1 2">
    <name type="scientific">Pluteus cervinus</name>
    <dbReference type="NCBI Taxonomy" id="181527"/>
    <lineage>
        <taxon>Eukaryota</taxon>
        <taxon>Fungi</taxon>
        <taxon>Dikarya</taxon>
        <taxon>Basidiomycota</taxon>
        <taxon>Agaricomycotina</taxon>
        <taxon>Agaricomycetes</taxon>
        <taxon>Agaricomycetidae</taxon>
        <taxon>Agaricales</taxon>
        <taxon>Pluteineae</taxon>
        <taxon>Pluteaceae</taxon>
        <taxon>Pluteus</taxon>
    </lineage>
</organism>
<gene>
    <name evidence="1" type="ORF">BDN72DRAFT_139241</name>
</gene>
<keyword evidence="2" id="KW-1185">Reference proteome</keyword>
<dbReference type="EMBL" id="ML208398">
    <property type="protein sequence ID" value="TFK66637.1"/>
    <property type="molecule type" value="Genomic_DNA"/>
</dbReference>